<comment type="caution">
    <text evidence="1">The sequence shown here is derived from an EMBL/GenBank/DDBJ whole genome shotgun (WGS) entry which is preliminary data.</text>
</comment>
<organism evidence="1 2">
    <name type="scientific">Ensete ventricosum</name>
    <name type="common">Abyssinian banana</name>
    <name type="synonym">Musa ensete</name>
    <dbReference type="NCBI Taxonomy" id="4639"/>
    <lineage>
        <taxon>Eukaryota</taxon>
        <taxon>Viridiplantae</taxon>
        <taxon>Streptophyta</taxon>
        <taxon>Embryophyta</taxon>
        <taxon>Tracheophyta</taxon>
        <taxon>Spermatophyta</taxon>
        <taxon>Magnoliopsida</taxon>
        <taxon>Liliopsida</taxon>
        <taxon>Zingiberales</taxon>
        <taxon>Musaceae</taxon>
        <taxon>Ensete</taxon>
    </lineage>
</organism>
<evidence type="ECO:0000313" key="2">
    <source>
        <dbReference type="Proteomes" id="UP000287651"/>
    </source>
</evidence>
<dbReference type="Proteomes" id="UP000287651">
    <property type="component" value="Unassembled WGS sequence"/>
</dbReference>
<sequence>VEFRSVFCSQSRNFKIVAIPNVIAHGKSYEHNFMKKYNGHKFYVKFRFDQFLMHYLRISKYKPFQRISPWVVA</sequence>
<dbReference type="EMBL" id="AMZH03020996">
    <property type="protein sequence ID" value="RRT38652.1"/>
    <property type="molecule type" value="Genomic_DNA"/>
</dbReference>
<gene>
    <name evidence="1" type="ORF">B296_00052109</name>
</gene>
<accession>A0A426XGR8</accession>
<name>A0A426XGR8_ENSVE</name>
<evidence type="ECO:0000313" key="1">
    <source>
        <dbReference type="EMBL" id="RRT38652.1"/>
    </source>
</evidence>
<dbReference type="AlphaFoldDB" id="A0A426XGR8"/>
<protein>
    <submittedName>
        <fullName evidence="1">Uncharacterized protein</fullName>
    </submittedName>
</protein>
<proteinExistence type="predicted"/>
<feature type="non-terminal residue" evidence="1">
    <location>
        <position position="1"/>
    </location>
</feature>
<reference evidence="1 2" key="1">
    <citation type="journal article" date="2014" name="Agronomy (Basel)">
        <title>A Draft Genome Sequence for Ensete ventricosum, the Drought-Tolerant Tree Against Hunger.</title>
        <authorList>
            <person name="Harrison J."/>
            <person name="Moore K.A."/>
            <person name="Paszkiewicz K."/>
            <person name="Jones T."/>
            <person name="Grant M."/>
            <person name="Ambacheew D."/>
            <person name="Muzemil S."/>
            <person name="Studholme D.J."/>
        </authorList>
    </citation>
    <scope>NUCLEOTIDE SEQUENCE [LARGE SCALE GENOMIC DNA]</scope>
</reference>